<evidence type="ECO:0000313" key="3">
    <source>
        <dbReference type="Proteomes" id="UP001603857"/>
    </source>
</evidence>
<keyword evidence="1" id="KW-0472">Membrane</keyword>
<dbReference type="EMBL" id="JBGMDY010000008">
    <property type="protein sequence ID" value="KAL2326513.1"/>
    <property type="molecule type" value="Genomic_DNA"/>
</dbReference>
<protein>
    <submittedName>
        <fullName evidence="2">Uncharacterized protein</fullName>
    </submittedName>
</protein>
<dbReference type="AlphaFoldDB" id="A0ABD1LSM4"/>
<evidence type="ECO:0000256" key="1">
    <source>
        <dbReference type="SAM" id="Phobius"/>
    </source>
</evidence>
<name>A0ABD1LSM4_9FABA</name>
<organism evidence="2 3">
    <name type="scientific">Flemingia macrophylla</name>
    <dbReference type="NCBI Taxonomy" id="520843"/>
    <lineage>
        <taxon>Eukaryota</taxon>
        <taxon>Viridiplantae</taxon>
        <taxon>Streptophyta</taxon>
        <taxon>Embryophyta</taxon>
        <taxon>Tracheophyta</taxon>
        <taxon>Spermatophyta</taxon>
        <taxon>Magnoliopsida</taxon>
        <taxon>eudicotyledons</taxon>
        <taxon>Gunneridae</taxon>
        <taxon>Pentapetalae</taxon>
        <taxon>rosids</taxon>
        <taxon>fabids</taxon>
        <taxon>Fabales</taxon>
        <taxon>Fabaceae</taxon>
        <taxon>Papilionoideae</taxon>
        <taxon>50 kb inversion clade</taxon>
        <taxon>NPAAA clade</taxon>
        <taxon>indigoferoid/millettioid clade</taxon>
        <taxon>Phaseoleae</taxon>
        <taxon>Flemingia</taxon>
    </lineage>
</organism>
<accession>A0ABD1LSM4</accession>
<reference evidence="2 3" key="1">
    <citation type="submission" date="2024-08" db="EMBL/GenBank/DDBJ databases">
        <title>Insights into the chromosomal genome structure of Flemingia macrophylla.</title>
        <authorList>
            <person name="Ding Y."/>
            <person name="Zhao Y."/>
            <person name="Bi W."/>
            <person name="Wu M."/>
            <person name="Zhao G."/>
            <person name="Gong Y."/>
            <person name="Li W."/>
            <person name="Zhang P."/>
        </authorList>
    </citation>
    <scope>NUCLEOTIDE SEQUENCE [LARGE SCALE GENOMIC DNA]</scope>
    <source>
        <strain evidence="2">DYQJB</strain>
        <tissue evidence="2">Leaf</tissue>
    </source>
</reference>
<gene>
    <name evidence="2" type="ORF">Fmac_025571</name>
</gene>
<comment type="caution">
    <text evidence="2">The sequence shown here is derived from an EMBL/GenBank/DDBJ whole genome shotgun (WGS) entry which is preliminary data.</text>
</comment>
<evidence type="ECO:0000313" key="2">
    <source>
        <dbReference type="EMBL" id="KAL2326513.1"/>
    </source>
</evidence>
<keyword evidence="3" id="KW-1185">Reference proteome</keyword>
<proteinExistence type="predicted"/>
<keyword evidence="1" id="KW-1133">Transmembrane helix</keyword>
<sequence length="151" mass="17395">MPLQFFHCDETDTVPSVHPPHHEEQNLYLGHNPGSLFLKPNHQAHHISFEPGGVKYPPHGICALGCQLQSNYNLFLLLIFSVSCFFLWLPHHPTSFLMHTSLTIIYRLLNRGVPAEESFLQHAPQAWCYDEPCKNREMYATPRHQHQKASS</sequence>
<keyword evidence="1" id="KW-0812">Transmembrane</keyword>
<feature type="transmembrane region" description="Helical" evidence="1">
    <location>
        <begin position="72"/>
        <end position="89"/>
    </location>
</feature>
<dbReference type="Proteomes" id="UP001603857">
    <property type="component" value="Unassembled WGS sequence"/>
</dbReference>